<feature type="region of interest" description="Disordered" evidence="1">
    <location>
        <begin position="1"/>
        <end position="73"/>
    </location>
</feature>
<evidence type="ECO:0000256" key="1">
    <source>
        <dbReference type="SAM" id="MobiDB-lite"/>
    </source>
</evidence>
<evidence type="ECO:0000313" key="4">
    <source>
        <dbReference type="Proteomes" id="UP000054007"/>
    </source>
</evidence>
<dbReference type="PANTHER" id="PTHR12419:SF10">
    <property type="entry name" value="DEUBIQUITINASE OTUD6B"/>
    <property type="match status" value="1"/>
</dbReference>
<dbReference type="InterPro" id="IPR038765">
    <property type="entry name" value="Papain-like_cys_pep_sf"/>
</dbReference>
<dbReference type="CDD" id="cd22748">
    <property type="entry name" value="OTU_OTUD6-like"/>
    <property type="match status" value="1"/>
</dbReference>
<dbReference type="SUPFAM" id="SSF54001">
    <property type="entry name" value="Cysteine proteinases"/>
    <property type="match status" value="1"/>
</dbReference>
<dbReference type="AlphaFoldDB" id="A0A0D7BHL9"/>
<dbReference type="GO" id="GO:0016579">
    <property type="term" value="P:protein deubiquitination"/>
    <property type="evidence" value="ECO:0007669"/>
    <property type="project" value="TreeGrafter"/>
</dbReference>
<sequence length="286" mass="32125">MAKKQKKSSSSKSSPLPPPQEAFPDDDSLMDDLVAQLDKREPEVQAPPVKSPSPMSDMNPIKKAKDRFKERQARKAAALETTYSAEDTIANEQLEREAQEERVNIKKTCDELRVEMHEINPDGHCLFSAIADQLLLHNLLTPTQASYNTTRAAAAQYMLDHQDDFLPFLPSVGGEDAEDAQDDGLMTQKQFQRYCATIRETGAWGGEPEIQALCRVYDVPIHVIQGTQPPIVFYNPPNNGGDDPHSSKALRISYHRRMYGLGEHYNSLRPRTKMDSVRDAISFLTP</sequence>
<dbReference type="PANTHER" id="PTHR12419">
    <property type="entry name" value="OTU DOMAIN CONTAINING PROTEIN"/>
    <property type="match status" value="1"/>
</dbReference>
<dbReference type="InterPro" id="IPR003323">
    <property type="entry name" value="OTU_dom"/>
</dbReference>
<reference evidence="3 4" key="1">
    <citation type="journal article" date="2015" name="Fungal Genet. Biol.">
        <title>Evolution of novel wood decay mechanisms in Agaricales revealed by the genome sequences of Fistulina hepatica and Cylindrobasidium torrendii.</title>
        <authorList>
            <person name="Floudas D."/>
            <person name="Held B.W."/>
            <person name="Riley R."/>
            <person name="Nagy L.G."/>
            <person name="Koehler G."/>
            <person name="Ransdell A.S."/>
            <person name="Younus H."/>
            <person name="Chow J."/>
            <person name="Chiniquy J."/>
            <person name="Lipzen A."/>
            <person name="Tritt A."/>
            <person name="Sun H."/>
            <person name="Haridas S."/>
            <person name="LaButti K."/>
            <person name="Ohm R.A."/>
            <person name="Kues U."/>
            <person name="Blanchette R.A."/>
            <person name="Grigoriev I.V."/>
            <person name="Minto R.E."/>
            <person name="Hibbett D.S."/>
        </authorList>
    </citation>
    <scope>NUCLEOTIDE SEQUENCE [LARGE SCALE GENOMIC DNA]</scope>
    <source>
        <strain evidence="3 4">FP15055 ss-10</strain>
    </source>
</reference>
<organism evidence="3 4">
    <name type="scientific">Cylindrobasidium torrendii FP15055 ss-10</name>
    <dbReference type="NCBI Taxonomy" id="1314674"/>
    <lineage>
        <taxon>Eukaryota</taxon>
        <taxon>Fungi</taxon>
        <taxon>Dikarya</taxon>
        <taxon>Basidiomycota</taxon>
        <taxon>Agaricomycotina</taxon>
        <taxon>Agaricomycetes</taxon>
        <taxon>Agaricomycetidae</taxon>
        <taxon>Agaricales</taxon>
        <taxon>Marasmiineae</taxon>
        <taxon>Physalacriaceae</taxon>
        <taxon>Cylindrobasidium</taxon>
    </lineage>
</organism>
<dbReference type="Proteomes" id="UP000054007">
    <property type="component" value="Unassembled WGS sequence"/>
</dbReference>
<evidence type="ECO:0000259" key="2">
    <source>
        <dbReference type="PROSITE" id="PS50802"/>
    </source>
</evidence>
<dbReference type="EMBL" id="KN880475">
    <property type="protein sequence ID" value="KIY69967.1"/>
    <property type="molecule type" value="Genomic_DNA"/>
</dbReference>
<proteinExistence type="predicted"/>
<dbReference type="Gene3D" id="3.90.70.80">
    <property type="match status" value="1"/>
</dbReference>
<protein>
    <submittedName>
        <fullName evidence="3">Cysteine proteinase</fullName>
    </submittedName>
</protein>
<evidence type="ECO:0000313" key="3">
    <source>
        <dbReference type="EMBL" id="KIY69967.1"/>
    </source>
</evidence>
<dbReference type="GO" id="GO:0004843">
    <property type="term" value="F:cysteine-type deubiquitinase activity"/>
    <property type="evidence" value="ECO:0007669"/>
    <property type="project" value="TreeGrafter"/>
</dbReference>
<name>A0A0D7BHL9_9AGAR</name>
<gene>
    <name evidence="3" type="ORF">CYLTODRAFT_488448</name>
</gene>
<dbReference type="STRING" id="1314674.A0A0D7BHL9"/>
<accession>A0A0D7BHL9</accession>
<feature type="domain" description="OTU" evidence="2">
    <location>
        <begin position="114"/>
        <end position="271"/>
    </location>
</feature>
<dbReference type="InterPro" id="IPR050704">
    <property type="entry name" value="Peptidase_C85-like"/>
</dbReference>
<dbReference type="PROSITE" id="PS50802">
    <property type="entry name" value="OTU"/>
    <property type="match status" value="1"/>
</dbReference>
<dbReference type="Pfam" id="PF02338">
    <property type="entry name" value="OTU"/>
    <property type="match status" value="1"/>
</dbReference>
<keyword evidence="4" id="KW-1185">Reference proteome</keyword>
<dbReference type="OrthoDB" id="415023at2759"/>